<dbReference type="RefSeq" id="WP_185904076.1">
    <property type="nucleotide sequence ID" value="NZ_JACMSE010000001.1"/>
</dbReference>
<feature type="domain" description="EF-hand" evidence="3">
    <location>
        <begin position="309"/>
        <end position="335"/>
    </location>
</feature>
<feature type="chain" id="PRO_5032647676" evidence="2">
    <location>
        <begin position="38"/>
        <end position="843"/>
    </location>
</feature>
<evidence type="ECO:0000313" key="5">
    <source>
        <dbReference type="Proteomes" id="UP000587396"/>
    </source>
</evidence>
<accession>A0A842JFI7</accession>
<dbReference type="GO" id="GO:0008233">
    <property type="term" value="F:peptidase activity"/>
    <property type="evidence" value="ECO:0007669"/>
    <property type="project" value="InterPro"/>
</dbReference>
<protein>
    <submittedName>
        <fullName evidence="4">Immune inhibitor A</fullName>
    </submittedName>
</protein>
<dbReference type="AlphaFoldDB" id="A0A842JFI7"/>
<proteinExistence type="predicted"/>
<dbReference type="InterPro" id="IPR008757">
    <property type="entry name" value="Peptidase_M6-like_domain"/>
</dbReference>
<dbReference type="GO" id="GO:0005509">
    <property type="term" value="F:calcium ion binding"/>
    <property type="evidence" value="ECO:0007669"/>
    <property type="project" value="InterPro"/>
</dbReference>
<dbReference type="PANTHER" id="PTHR41775:SF1">
    <property type="entry name" value="PEPTIDASE M6-LIKE DOMAIN-CONTAINING PROTEIN"/>
    <property type="match status" value="1"/>
</dbReference>
<dbReference type="Pfam" id="PF05547">
    <property type="entry name" value="Peptidase_M6"/>
    <property type="match status" value="1"/>
</dbReference>
<gene>
    <name evidence="4" type="ORF">H7313_01815</name>
</gene>
<keyword evidence="5" id="KW-1185">Reference proteome</keyword>
<dbReference type="PANTHER" id="PTHR41775">
    <property type="entry name" value="SECRETED PROTEIN-RELATED"/>
    <property type="match status" value="1"/>
</dbReference>
<dbReference type="SUPFAM" id="SSF55486">
    <property type="entry name" value="Metalloproteases ('zincins'), catalytic domain"/>
    <property type="match status" value="1"/>
</dbReference>
<sequence>MQQEARKTTRFEKRAIPLLPLLAVAFALCFAPTIAFAGPALEVEQSYTQPDGATFQAGQRGDEYFHYVRTTDGFLVQKNPLDQAWYYVTEADSGFAFGPRADGVAPEDALTPAALADDAGKTAYAALNGSAYAGQTHKTSEVLTLDDIEAAQGSSNANAYSLNSAVQTKTSLPLITIVIGFESPDGPDATINYTDSKGNKAQWTAAEQRYNDEYDWHKRLYGSGNSITNFYATMSNSKFSWVPATEETSVCGKDGNTNQHDAAGDGIIHVTLDRNHGNWRSPDFKSPEAADLRTVYVEALTKASEYIDFAAYDVNGDGKLSRDEAGLLFIVAGYEASAGENVPAQWCFQWDLSSMDKDNFKPETIKGIEIDSYITMGETFKVEGQFPAQPMSFSTVAHELGHYLGLPDLYDTRYSATSGGTIEEFPWIKYDVNAISLMAGGSWGRYEENGTSVFTPVGLDPYCLAELGYVTPVDVTADGTYDVSTFWSDEGYQCLRIPTNSPDEYYLVENRQFESFDRGLTAYYRAERHKERPEYYNETGGIVVWHIDQGVVDERKTGIEDNTMANTVNTVDHRPGIMPVYPEGTQYNDGYPLISRPFFNDVFCTQFNWEDGLLLLSLYNGCEKPDERADSGISLTVNDVAGDTMSVTVDLPEEPSYEERTLTAELAGTQVGVSGAFLADTQASIALSALADEQVAKLATASDQVGTFLVGANVSVVDATTGEGVPCTGALSVSFSVGADREGETVWMVHQKADGVLDATKVVVQDGRANMVVDELSPFAVFEQKTEIADGDASGVQPSGNAGPTVKELPKSGDGDAGIALAGLALAAAGALTAARARLRRSE</sequence>
<dbReference type="Proteomes" id="UP000587396">
    <property type="component" value="Unassembled WGS sequence"/>
</dbReference>
<name>A0A842JFI7_9ACTN</name>
<keyword evidence="2" id="KW-0732">Signal</keyword>
<dbReference type="InterPro" id="IPR002048">
    <property type="entry name" value="EF_hand_dom"/>
</dbReference>
<comment type="caution">
    <text evidence="4">The sequence shown here is derived from an EMBL/GenBank/DDBJ whole genome shotgun (WGS) entry which is preliminary data.</text>
</comment>
<dbReference type="GO" id="GO:0006508">
    <property type="term" value="P:proteolysis"/>
    <property type="evidence" value="ECO:0007669"/>
    <property type="project" value="InterPro"/>
</dbReference>
<evidence type="ECO:0000313" key="4">
    <source>
        <dbReference type="EMBL" id="MBC2888089.1"/>
    </source>
</evidence>
<evidence type="ECO:0000259" key="3">
    <source>
        <dbReference type="PROSITE" id="PS50222"/>
    </source>
</evidence>
<feature type="region of interest" description="Disordered" evidence="1">
    <location>
        <begin position="790"/>
        <end position="812"/>
    </location>
</feature>
<dbReference type="PROSITE" id="PS50222">
    <property type="entry name" value="EF_HAND_2"/>
    <property type="match status" value="1"/>
</dbReference>
<organism evidence="4 5">
    <name type="scientific">Gordonibacter massiliensis</name>
    <name type="common">ex Traore et al. 2017</name>
    <dbReference type="NCBI Taxonomy" id="1841863"/>
    <lineage>
        <taxon>Bacteria</taxon>
        <taxon>Bacillati</taxon>
        <taxon>Actinomycetota</taxon>
        <taxon>Coriobacteriia</taxon>
        <taxon>Eggerthellales</taxon>
        <taxon>Eggerthellaceae</taxon>
        <taxon>Gordonibacter</taxon>
    </lineage>
</organism>
<evidence type="ECO:0000256" key="2">
    <source>
        <dbReference type="SAM" id="SignalP"/>
    </source>
</evidence>
<dbReference type="EMBL" id="JACMSE010000001">
    <property type="protein sequence ID" value="MBC2888089.1"/>
    <property type="molecule type" value="Genomic_DNA"/>
</dbReference>
<evidence type="ECO:0000256" key="1">
    <source>
        <dbReference type="SAM" id="MobiDB-lite"/>
    </source>
</evidence>
<feature type="signal peptide" evidence="2">
    <location>
        <begin position="1"/>
        <end position="37"/>
    </location>
</feature>
<reference evidence="4 5" key="1">
    <citation type="submission" date="2020-08" db="EMBL/GenBank/DDBJ databases">
        <authorList>
            <person name="Liu C."/>
            <person name="Sun Q."/>
        </authorList>
    </citation>
    <scope>NUCLEOTIDE SEQUENCE [LARGE SCALE GENOMIC DNA]</scope>
    <source>
        <strain evidence="4 5">N22</strain>
    </source>
</reference>